<feature type="domain" description="Teneurin NHL" evidence="6">
    <location>
        <begin position="129"/>
        <end position="179"/>
    </location>
</feature>
<accession>A0A5B9EA65</accession>
<dbReference type="Pfam" id="PF16640">
    <property type="entry name" value="Big_3_5"/>
    <property type="match status" value="2"/>
</dbReference>
<sequence length="847" mass="83683">MPVMSTMRNVMAGPAFQWSQGGIMMFHPGRIVRKLACAVACMAAAIGAAAQTPAQLKSLDKAGIHISAVQAAQTNGQQAVAAPLNSPAAVCYDSAGNFYIADQNNNIIRKVDTAGLLTTAAGTGEQGFDGDGGAATQATLDSPAGVAIDASGNLYISDTKNQRIRKVSSNGIISTIAGTGTAGFSGDGGTATLAMISLPTAIAVDSNGNVFFADSTNNRVREVLVVSGTIQTVAGNGEQGYSGDGGPATGASLDTPQGISVDASGNLYLSDTHNNRIRKVSGGVITTIAGDGSFSFAGDGGTATSGSFASPHGIAVNASGTALFIADTDNQRIRQINSSNLLSTIAGNGQEGKDQLNGSATAASLDSPLGVAIGPQGTVAIADTDNDLVRAIFNGTVVTTAGGDQPTSVLALSIPSQAITYGQGVLTATLTTSTSPTGSIVFYDSGTPVSTVILSSGVASLNLGSLKAGTHNLSASYAGDGTNPAAVSGVMVVAVNPLAITASITPILVQYGQTIPAITGSLTGVLAQDSGNVQVAFSTGATSTSSPGSYAVTGALSGNASANYMLSSVTGGITISKATSLTSLISSVANTLVGSPVTLRATVATTTSGQPTGTVTFLDGTTVLGTAQTLSSGIASVTISSLAAGSHNLTAAYSGDTNFNASISSALVQQASDFSFSLSSTGGATQTVVPGRSVTYNMVASPLNGSFSFPVSLSASGLPAGATAAFSPSTLSLGSGNASFTLTIQTVATTAMTHPIKGAGGGAAVLALLLLPFSSRLRRTVRRWKPGILIVVLGLSLAAVGGLAGCGTGTGYFGQNPQTYSVTITGTASGTNGTTLQHSSTVVLTVQ</sequence>
<feature type="region of interest" description="Disordered" evidence="3">
    <location>
        <begin position="236"/>
        <end position="255"/>
    </location>
</feature>
<evidence type="ECO:0008006" key="9">
    <source>
        <dbReference type="Google" id="ProtNLM"/>
    </source>
</evidence>
<dbReference type="AlphaFoldDB" id="A0A5B9EA65"/>
<dbReference type="CDD" id="cd14953">
    <property type="entry name" value="NHL_like_1"/>
    <property type="match status" value="1"/>
</dbReference>
<dbReference type="PANTHER" id="PTHR46388:SF2">
    <property type="entry name" value="NHL REPEAT-CONTAINING PROTEIN 2"/>
    <property type="match status" value="1"/>
</dbReference>
<keyword evidence="4" id="KW-1133">Transmembrane helix</keyword>
<dbReference type="InterPro" id="IPR011042">
    <property type="entry name" value="6-blade_b-propeller_TolB-like"/>
</dbReference>
<dbReference type="EMBL" id="CP042806">
    <property type="protein sequence ID" value="QEE29048.1"/>
    <property type="molecule type" value="Genomic_DNA"/>
</dbReference>
<evidence type="ECO:0000256" key="3">
    <source>
        <dbReference type="SAM" id="MobiDB-lite"/>
    </source>
</evidence>
<gene>
    <name evidence="7" type="ORF">FTW19_14195</name>
</gene>
<organism evidence="7 8">
    <name type="scientific">Terriglobus albidus</name>
    <dbReference type="NCBI Taxonomy" id="1592106"/>
    <lineage>
        <taxon>Bacteria</taxon>
        <taxon>Pseudomonadati</taxon>
        <taxon>Acidobacteriota</taxon>
        <taxon>Terriglobia</taxon>
        <taxon>Terriglobales</taxon>
        <taxon>Acidobacteriaceae</taxon>
        <taxon>Terriglobus</taxon>
    </lineage>
</organism>
<keyword evidence="1" id="KW-0677">Repeat</keyword>
<dbReference type="PANTHER" id="PTHR46388">
    <property type="entry name" value="NHL REPEAT-CONTAINING PROTEIN 2"/>
    <property type="match status" value="1"/>
</dbReference>
<evidence type="ECO:0000259" key="6">
    <source>
        <dbReference type="Pfam" id="PF25021"/>
    </source>
</evidence>
<keyword evidence="8" id="KW-1185">Reference proteome</keyword>
<evidence type="ECO:0000256" key="2">
    <source>
        <dbReference type="PROSITE-ProRule" id="PRU00504"/>
    </source>
</evidence>
<reference evidence="7 8" key="1">
    <citation type="submission" date="2019-08" db="EMBL/GenBank/DDBJ databases">
        <title>Complete genome sequence of Terriglobus albidus strain ORNL.</title>
        <authorList>
            <person name="Podar M."/>
        </authorList>
    </citation>
    <scope>NUCLEOTIDE SEQUENCE [LARGE SCALE GENOMIC DNA]</scope>
    <source>
        <strain evidence="7 8">ORNL</strain>
    </source>
</reference>
<dbReference type="Pfam" id="PF01436">
    <property type="entry name" value="NHL"/>
    <property type="match status" value="1"/>
</dbReference>
<dbReference type="Gene3D" id="2.60.40.10">
    <property type="entry name" value="Immunoglobulins"/>
    <property type="match status" value="2"/>
</dbReference>
<feature type="repeat" description="NHL" evidence="2">
    <location>
        <begin position="135"/>
        <end position="170"/>
    </location>
</feature>
<feature type="transmembrane region" description="Helical" evidence="4">
    <location>
        <begin position="758"/>
        <end position="775"/>
    </location>
</feature>
<dbReference type="Proteomes" id="UP000321820">
    <property type="component" value="Chromosome"/>
</dbReference>
<name>A0A5B9EA65_9BACT</name>
<feature type="domain" description="Teneurin NHL" evidence="6">
    <location>
        <begin position="236"/>
        <end position="292"/>
    </location>
</feature>
<dbReference type="KEGG" id="talb:FTW19_14195"/>
<proteinExistence type="predicted"/>
<evidence type="ECO:0000313" key="8">
    <source>
        <dbReference type="Proteomes" id="UP000321820"/>
    </source>
</evidence>
<feature type="domain" description="Bacterial Ig-like" evidence="5">
    <location>
        <begin position="587"/>
        <end position="669"/>
    </location>
</feature>
<dbReference type="Pfam" id="PF25021">
    <property type="entry name" value="TEN_NHL"/>
    <property type="match status" value="2"/>
</dbReference>
<dbReference type="Gene3D" id="2.120.10.30">
    <property type="entry name" value="TolB, C-terminal domain"/>
    <property type="match status" value="3"/>
</dbReference>
<dbReference type="InterPro" id="IPR032109">
    <property type="entry name" value="Big_3_5"/>
</dbReference>
<dbReference type="OrthoDB" id="128282at2"/>
<dbReference type="InterPro" id="IPR001258">
    <property type="entry name" value="NHL_repeat"/>
</dbReference>
<dbReference type="InterPro" id="IPR013783">
    <property type="entry name" value="Ig-like_fold"/>
</dbReference>
<feature type="domain" description="Bacterial Ig-like" evidence="5">
    <location>
        <begin position="415"/>
        <end position="496"/>
    </location>
</feature>
<dbReference type="SUPFAM" id="SSF101898">
    <property type="entry name" value="NHL repeat"/>
    <property type="match status" value="1"/>
</dbReference>
<evidence type="ECO:0000259" key="5">
    <source>
        <dbReference type="Pfam" id="PF16640"/>
    </source>
</evidence>
<dbReference type="PROSITE" id="PS51125">
    <property type="entry name" value="NHL"/>
    <property type="match status" value="1"/>
</dbReference>
<keyword evidence="4" id="KW-0812">Transmembrane</keyword>
<keyword evidence="4" id="KW-0472">Membrane</keyword>
<evidence type="ECO:0000313" key="7">
    <source>
        <dbReference type="EMBL" id="QEE29048.1"/>
    </source>
</evidence>
<evidence type="ECO:0000256" key="4">
    <source>
        <dbReference type="SAM" id="Phobius"/>
    </source>
</evidence>
<protein>
    <recommendedName>
        <fullName evidence="9">Bacterial Ig-like domain-containing protein</fullName>
    </recommendedName>
</protein>
<feature type="transmembrane region" description="Helical" evidence="4">
    <location>
        <begin position="787"/>
        <end position="813"/>
    </location>
</feature>
<evidence type="ECO:0000256" key="1">
    <source>
        <dbReference type="ARBA" id="ARBA00022737"/>
    </source>
</evidence>
<feature type="compositionally biased region" description="Gly residues" evidence="3">
    <location>
        <begin position="237"/>
        <end position="248"/>
    </location>
</feature>
<dbReference type="InterPro" id="IPR056822">
    <property type="entry name" value="TEN_NHL"/>
</dbReference>